<dbReference type="Pfam" id="PF13607">
    <property type="entry name" value="Succ_CoA_lig"/>
    <property type="match status" value="1"/>
</dbReference>
<proteinExistence type="inferred from homology"/>
<dbReference type="Pfam" id="PF13380">
    <property type="entry name" value="CoA_binding_2"/>
    <property type="match status" value="1"/>
</dbReference>
<dbReference type="Gene3D" id="3.40.630.30">
    <property type="match status" value="1"/>
</dbReference>
<dbReference type="InterPro" id="IPR043938">
    <property type="entry name" value="Ligase_CoA_dom"/>
</dbReference>
<evidence type="ECO:0000256" key="5">
    <source>
        <dbReference type="PROSITE-ProRule" id="PRU00409"/>
    </source>
</evidence>
<protein>
    <submittedName>
        <fullName evidence="8">Bifunctional acetate--CoA ligase family protein/GNAT family N-acetyltransferase</fullName>
    </submittedName>
</protein>
<dbReference type="SUPFAM" id="SSF55729">
    <property type="entry name" value="Acyl-CoA N-acyltransferases (Nat)"/>
    <property type="match status" value="1"/>
</dbReference>
<dbReference type="PROSITE" id="PS50975">
    <property type="entry name" value="ATP_GRASP"/>
    <property type="match status" value="1"/>
</dbReference>
<dbReference type="GO" id="GO:0046872">
    <property type="term" value="F:metal ion binding"/>
    <property type="evidence" value="ECO:0007669"/>
    <property type="project" value="InterPro"/>
</dbReference>
<evidence type="ECO:0000313" key="8">
    <source>
        <dbReference type="EMBL" id="TXS91378.1"/>
    </source>
</evidence>
<keyword evidence="2 5" id="KW-0547">Nucleotide-binding</keyword>
<comment type="caution">
    <text evidence="8">The sequence shown here is derived from an EMBL/GenBank/DDBJ whole genome shotgun (WGS) entry which is preliminary data.</text>
</comment>
<dbReference type="EMBL" id="VRZA01000006">
    <property type="protein sequence ID" value="TXS91378.1"/>
    <property type="molecule type" value="Genomic_DNA"/>
</dbReference>
<dbReference type="SUPFAM" id="SSF56059">
    <property type="entry name" value="Glutathione synthetase ATP-binding domain-like"/>
    <property type="match status" value="1"/>
</dbReference>
<dbReference type="GO" id="GO:0005524">
    <property type="term" value="F:ATP binding"/>
    <property type="evidence" value="ECO:0007669"/>
    <property type="project" value="UniProtKB-UniRule"/>
</dbReference>
<evidence type="ECO:0000313" key="9">
    <source>
        <dbReference type="Proteomes" id="UP000321039"/>
    </source>
</evidence>
<dbReference type="Pfam" id="PF00583">
    <property type="entry name" value="Acetyltransf_1"/>
    <property type="match status" value="1"/>
</dbReference>
<dbReference type="SUPFAM" id="SSF52210">
    <property type="entry name" value="Succinyl-CoA synthetase domains"/>
    <property type="match status" value="2"/>
</dbReference>
<dbReference type="Gene3D" id="3.40.50.720">
    <property type="entry name" value="NAD(P)-binding Rossmann-like Domain"/>
    <property type="match status" value="1"/>
</dbReference>
<dbReference type="Pfam" id="PF13549">
    <property type="entry name" value="ATP-grasp_5"/>
    <property type="match status" value="1"/>
</dbReference>
<evidence type="ECO:0000256" key="1">
    <source>
        <dbReference type="ARBA" id="ARBA00022598"/>
    </source>
</evidence>
<dbReference type="GO" id="GO:0043758">
    <property type="term" value="F:acetate-CoA ligase (ADP-forming) activity"/>
    <property type="evidence" value="ECO:0007669"/>
    <property type="project" value="InterPro"/>
</dbReference>
<dbReference type="AlphaFoldDB" id="A0A5C8ZS93"/>
<dbReference type="SMART" id="SM00881">
    <property type="entry name" value="CoA_binding"/>
    <property type="match status" value="1"/>
</dbReference>
<keyword evidence="3 5" id="KW-0067">ATP-binding</keyword>
<accession>A0A5C8ZS93</accession>
<dbReference type="SUPFAM" id="SSF51735">
    <property type="entry name" value="NAD(P)-binding Rossmann-fold domains"/>
    <property type="match status" value="1"/>
</dbReference>
<dbReference type="InterPro" id="IPR032875">
    <property type="entry name" value="Succ_CoA_lig_flav_dom"/>
</dbReference>
<evidence type="ECO:0000259" key="6">
    <source>
        <dbReference type="PROSITE" id="PS50975"/>
    </source>
</evidence>
<evidence type="ECO:0000256" key="4">
    <source>
        <dbReference type="ARBA" id="ARBA00060888"/>
    </source>
</evidence>
<keyword evidence="9" id="KW-1185">Reference proteome</keyword>
<evidence type="ECO:0000259" key="7">
    <source>
        <dbReference type="PROSITE" id="PS51186"/>
    </source>
</evidence>
<name>A0A5C8ZS93_9GAMM</name>
<dbReference type="InterPro" id="IPR016102">
    <property type="entry name" value="Succinyl-CoA_synth-like"/>
</dbReference>
<dbReference type="InterPro" id="IPR013815">
    <property type="entry name" value="ATP_grasp_subdomain_1"/>
</dbReference>
<evidence type="ECO:0000256" key="3">
    <source>
        <dbReference type="ARBA" id="ARBA00022840"/>
    </source>
</evidence>
<dbReference type="RefSeq" id="WP_148069612.1">
    <property type="nucleotide sequence ID" value="NZ_VRZA01000006.1"/>
</dbReference>
<dbReference type="Gene3D" id="3.30.1490.20">
    <property type="entry name" value="ATP-grasp fold, A domain"/>
    <property type="match status" value="1"/>
</dbReference>
<dbReference type="InterPro" id="IPR051538">
    <property type="entry name" value="Acyl-CoA_Synth/Transferase"/>
</dbReference>
<dbReference type="PANTHER" id="PTHR43334">
    <property type="entry name" value="ACETATE--COA LIGASE [ADP-FORMING]"/>
    <property type="match status" value="1"/>
</dbReference>
<gene>
    <name evidence="8" type="ORF">FV139_16780</name>
</gene>
<dbReference type="Proteomes" id="UP000321039">
    <property type="component" value="Unassembled WGS sequence"/>
</dbReference>
<dbReference type="FunFam" id="3.30.1490.20:FF:000020">
    <property type="entry name" value="Protein lysine acetyltransferase"/>
    <property type="match status" value="1"/>
</dbReference>
<feature type="domain" description="N-acetyltransferase" evidence="7">
    <location>
        <begin position="737"/>
        <end position="892"/>
    </location>
</feature>
<dbReference type="InterPro" id="IPR000182">
    <property type="entry name" value="GNAT_dom"/>
</dbReference>
<dbReference type="Gene3D" id="3.30.470.20">
    <property type="entry name" value="ATP-grasp fold, B domain"/>
    <property type="match status" value="1"/>
</dbReference>
<organism evidence="8 9">
    <name type="scientific">Parahaliea maris</name>
    <dbReference type="NCBI Taxonomy" id="2716870"/>
    <lineage>
        <taxon>Bacteria</taxon>
        <taxon>Pseudomonadati</taxon>
        <taxon>Pseudomonadota</taxon>
        <taxon>Gammaproteobacteria</taxon>
        <taxon>Cellvibrionales</taxon>
        <taxon>Halieaceae</taxon>
        <taxon>Parahaliea</taxon>
    </lineage>
</organism>
<dbReference type="InterPro" id="IPR003781">
    <property type="entry name" value="CoA-bd"/>
</dbReference>
<dbReference type="CDD" id="cd04301">
    <property type="entry name" value="NAT_SF"/>
    <property type="match status" value="1"/>
</dbReference>
<dbReference type="Gene3D" id="3.40.50.261">
    <property type="entry name" value="Succinyl-CoA synthetase domains"/>
    <property type="match status" value="2"/>
</dbReference>
<reference evidence="8 9" key="1">
    <citation type="submission" date="2019-08" db="EMBL/GenBank/DDBJ databases">
        <title>Parahaliea maris sp. nov., isolated from the surface seawater.</title>
        <authorList>
            <person name="Liu Y."/>
        </authorList>
    </citation>
    <scope>NUCLEOTIDE SEQUENCE [LARGE SCALE GENOMIC DNA]</scope>
    <source>
        <strain evidence="8 9">HSLHS9</strain>
    </source>
</reference>
<dbReference type="InterPro" id="IPR036291">
    <property type="entry name" value="NAD(P)-bd_dom_sf"/>
</dbReference>
<evidence type="ECO:0000256" key="2">
    <source>
        <dbReference type="ARBA" id="ARBA00022741"/>
    </source>
</evidence>
<keyword evidence="8" id="KW-0808">Transferase</keyword>
<dbReference type="GO" id="GO:0016747">
    <property type="term" value="F:acyltransferase activity, transferring groups other than amino-acyl groups"/>
    <property type="evidence" value="ECO:0007669"/>
    <property type="project" value="InterPro"/>
</dbReference>
<feature type="domain" description="ATP-grasp" evidence="6">
    <location>
        <begin position="496"/>
        <end position="532"/>
    </location>
</feature>
<dbReference type="InterPro" id="IPR016181">
    <property type="entry name" value="Acyl_CoA_acyltransferase"/>
</dbReference>
<keyword evidence="1 8" id="KW-0436">Ligase</keyword>
<dbReference type="PANTHER" id="PTHR43334:SF1">
    <property type="entry name" value="3-HYDROXYPROPIONATE--COA LIGASE [ADP-FORMING]"/>
    <property type="match status" value="1"/>
</dbReference>
<dbReference type="PROSITE" id="PS51186">
    <property type="entry name" value="GNAT"/>
    <property type="match status" value="1"/>
</dbReference>
<sequence>MRQHRLFRIFEPASVAVIGATPRQGSVGFQVLHNLQAAGFKGAIYPVNRNHDSILGLTCYPSIVDIDAPVDLVVMAIPAERIPNAMRKCIARRVGGVVVISAGFGEVGPFGRQLQDEITGLARQARIPLVGPNCLGVMRPSLGLNATFAHSEVRKGPVALVSQSGAFCTALLDSAWSGGRGFSAVASLGATADVDFGQVLDYLSIDNQTRSILLYIEGVDDARAFLSGLRAAARLKPVVVIKPGRHQAGQRAAVTHTGGHRGSDEVFNAALERAGAVRVHTVNQLLAAANTLSSGVRLKGSRLAIVTNGGGPGVMAADQAAELEVPLATLSDGSIRALAEVLPSHWSHTHPVDLLGDADPQRYEQALSIVLEDPNVDGVLVLLTPQGVTEPTACAEAVIEAARGSRKPVLACWMGQDQVREGRWKLQREGIPHFNSPEAGVNGFGYLAAYHRNQQKLLQAPPPLAGHRQARAESARAIIGAALAEGRPHLDPLEARAALSAFDIPVSRAINVTSPEEARRAAETLGLPVVLKINSPDIARKSDVGGVRLDVREAESVASVYREILAAVEEKIPEAVIDGVTVESMEHRPHAREVVVAIERDAVFGPVIRFGQGGMAADILAGTSVAIPPLNVFLCEELIQRSSAERLLSGHRFLPPANRKALIELLMRASELACELPEIDLLLMNPVLVDEEGLMAVDAWMAIAPCASDRGRYGHMAIHPYPEGLSSSLTSRDGRTFNVRPIRPEDAVIERRFVDGLSAESKYFRFMYGMGDISPGMLARFTQIDYDREMALVVVADDGTEDACLKAVARYVANPGGESCEFALAVADDMQRQGIGGQLMERLMELASAQGFLEMDGDVLAQNVKMLKLCRKLGFSLRRDPDDAEIMQVTRSLDSYAATAVV</sequence>
<dbReference type="Pfam" id="PF19045">
    <property type="entry name" value="Ligase_CoA_2"/>
    <property type="match status" value="1"/>
</dbReference>
<dbReference type="InterPro" id="IPR011761">
    <property type="entry name" value="ATP-grasp"/>
</dbReference>
<comment type="similarity">
    <text evidence="4">In the N-terminal section; belongs to the acetate CoA ligase alpha subunit family.</text>
</comment>